<accession>A0ABT0PDA1</accession>
<feature type="compositionally biased region" description="Low complexity" evidence="1">
    <location>
        <begin position="423"/>
        <end position="440"/>
    </location>
</feature>
<protein>
    <submittedName>
        <fullName evidence="3">Type VI secretion system protein TssA</fullName>
    </submittedName>
</protein>
<dbReference type="InterPro" id="IPR017740">
    <property type="entry name" value="TssA-like"/>
</dbReference>
<evidence type="ECO:0000256" key="1">
    <source>
        <dbReference type="SAM" id="MobiDB-lite"/>
    </source>
</evidence>
<sequence>MPSAQVIDVERLLEPITEELPQGIDIREDRSPTSAYYTIKDARNAARATERTGMFDEDIRAEALSQWKPVFEKGQEILASTSKDLEVCCWMIEAGTRLHGFPGLRDGLTILHGLVDKFWDGLYPEPDEDGLETKVAPITGLNGDGADGTLLTPIRNCEITGEGNCGPFSFFEYQQIYEASKIADEEKRQARYEHLGHSLEDVTQLINTTGDQFYVDLVDDLDICNFEYKRLNQLLHDHCAHDAPPSSQISSLLDEVLRSVRFLCQDILARAEAARESEQQVEAAAEQADSVDNQTGNPAAIQQGVAGAAVMVATGPITNREQALDQLEQVAEFFRTYEPHTPLADGIDRLVRWGRMTVSELMMELMPEETARGIFSQLTGVAMDGSSTAKYVPPPTAPAAAPAAAEAPEQDGWGETTEEIVDESWGSESSGVSESNDVGW</sequence>
<dbReference type="EMBL" id="JAMFLX010000005">
    <property type="protein sequence ID" value="MCL6269340.1"/>
    <property type="molecule type" value="Genomic_DNA"/>
</dbReference>
<keyword evidence="4" id="KW-1185">Reference proteome</keyword>
<evidence type="ECO:0000313" key="3">
    <source>
        <dbReference type="EMBL" id="MCL6269340.1"/>
    </source>
</evidence>
<evidence type="ECO:0000313" key="4">
    <source>
        <dbReference type="Proteomes" id="UP001203338"/>
    </source>
</evidence>
<comment type="caution">
    <text evidence="3">The sequence shown here is derived from an EMBL/GenBank/DDBJ whole genome shotgun (WGS) entry which is preliminary data.</text>
</comment>
<dbReference type="Pfam" id="PF06812">
    <property type="entry name" value="ImpA_N"/>
    <property type="match status" value="1"/>
</dbReference>
<dbReference type="PANTHER" id="PTHR37951:SF1">
    <property type="entry name" value="TYPE VI SECRETION SYSTEM COMPONENT TSSA1"/>
    <property type="match status" value="1"/>
</dbReference>
<feature type="region of interest" description="Disordered" evidence="1">
    <location>
        <begin position="393"/>
        <end position="440"/>
    </location>
</feature>
<organism evidence="3 4">
    <name type="scientific">Parendozoicomonas callyspongiae</name>
    <dbReference type="NCBI Taxonomy" id="2942213"/>
    <lineage>
        <taxon>Bacteria</taxon>
        <taxon>Pseudomonadati</taxon>
        <taxon>Pseudomonadota</taxon>
        <taxon>Gammaproteobacteria</taxon>
        <taxon>Oceanospirillales</taxon>
        <taxon>Endozoicomonadaceae</taxon>
        <taxon>Parendozoicomonas</taxon>
    </lineage>
</organism>
<feature type="compositionally biased region" description="Low complexity" evidence="1">
    <location>
        <begin position="398"/>
        <end position="407"/>
    </location>
</feature>
<gene>
    <name evidence="3" type="primary">tssA</name>
    <name evidence="3" type="ORF">M3P05_05195</name>
</gene>
<proteinExistence type="predicted"/>
<dbReference type="InterPro" id="IPR010657">
    <property type="entry name" value="ImpA_N"/>
</dbReference>
<name>A0ABT0PDA1_9GAMM</name>
<dbReference type="Proteomes" id="UP001203338">
    <property type="component" value="Unassembled WGS sequence"/>
</dbReference>
<reference evidence="3 4" key="1">
    <citation type="submission" date="2022-05" db="EMBL/GenBank/DDBJ databases">
        <authorList>
            <person name="Park J.-S."/>
        </authorList>
    </citation>
    <scope>NUCLEOTIDE SEQUENCE [LARGE SCALE GENOMIC DNA]</scope>
    <source>
        <strain evidence="3 4">2012CJ34-2</strain>
    </source>
</reference>
<dbReference type="PANTHER" id="PTHR37951">
    <property type="entry name" value="CYTOPLASMIC PROTEIN-RELATED"/>
    <property type="match status" value="1"/>
</dbReference>
<feature type="domain" description="ImpA N-terminal" evidence="2">
    <location>
        <begin position="13"/>
        <end position="142"/>
    </location>
</feature>
<evidence type="ECO:0000259" key="2">
    <source>
        <dbReference type="Pfam" id="PF06812"/>
    </source>
</evidence>
<dbReference type="NCBIfam" id="TIGR03363">
    <property type="entry name" value="VI_chp_8"/>
    <property type="match status" value="1"/>
</dbReference>
<dbReference type="RefSeq" id="WP_249698325.1">
    <property type="nucleotide sequence ID" value="NZ_JAMFLX010000005.1"/>
</dbReference>